<dbReference type="Gene3D" id="1.10.530.10">
    <property type="match status" value="1"/>
</dbReference>
<feature type="region of interest" description="Disordered" evidence="1">
    <location>
        <begin position="171"/>
        <end position="201"/>
    </location>
</feature>
<feature type="chain" id="PRO_5045335839" evidence="2">
    <location>
        <begin position="28"/>
        <end position="424"/>
    </location>
</feature>
<dbReference type="Pfam" id="PF01464">
    <property type="entry name" value="SLT"/>
    <property type="match status" value="1"/>
</dbReference>
<dbReference type="InterPro" id="IPR018392">
    <property type="entry name" value="LysM"/>
</dbReference>
<keyword evidence="2" id="KW-0732">Signal</keyword>
<dbReference type="Pfam" id="PF01476">
    <property type="entry name" value="LysM"/>
    <property type="match status" value="3"/>
</dbReference>
<feature type="domain" description="LysM" evidence="3">
    <location>
        <begin position="48"/>
        <end position="92"/>
    </location>
</feature>
<dbReference type="PANTHER" id="PTHR33734">
    <property type="entry name" value="LYSM DOMAIN-CONTAINING GPI-ANCHORED PROTEIN 2"/>
    <property type="match status" value="1"/>
</dbReference>
<feature type="signal peptide" evidence="2">
    <location>
        <begin position="1"/>
        <end position="27"/>
    </location>
</feature>
<dbReference type="EMBL" id="JBAGNM010000002">
    <property type="protein sequence ID" value="MEW6954148.1"/>
    <property type="molecule type" value="Genomic_DNA"/>
</dbReference>
<evidence type="ECO:0000259" key="3">
    <source>
        <dbReference type="PROSITE" id="PS51782"/>
    </source>
</evidence>
<protein>
    <submittedName>
        <fullName evidence="4">LysM peptidoglycan-binding domain-containing protein</fullName>
    </submittedName>
</protein>
<evidence type="ECO:0000313" key="5">
    <source>
        <dbReference type="Proteomes" id="UP001555100"/>
    </source>
</evidence>
<dbReference type="CDD" id="cd00254">
    <property type="entry name" value="LT-like"/>
    <property type="match status" value="1"/>
</dbReference>
<dbReference type="InterPro" id="IPR023346">
    <property type="entry name" value="Lysozyme-like_dom_sf"/>
</dbReference>
<dbReference type="SUPFAM" id="SSF54106">
    <property type="entry name" value="LysM domain"/>
    <property type="match status" value="3"/>
</dbReference>
<evidence type="ECO:0000256" key="1">
    <source>
        <dbReference type="SAM" id="MobiDB-lite"/>
    </source>
</evidence>
<feature type="compositionally biased region" description="Pro residues" evidence="1">
    <location>
        <begin position="180"/>
        <end position="194"/>
    </location>
</feature>
<dbReference type="SUPFAM" id="SSF53955">
    <property type="entry name" value="Lysozyme-like"/>
    <property type="match status" value="1"/>
</dbReference>
<feature type="domain" description="LysM" evidence="3">
    <location>
        <begin position="117"/>
        <end position="161"/>
    </location>
</feature>
<proteinExistence type="predicted"/>
<sequence>MSTWIRRSGATLAATTAATFIAPVAQAATAPTLHTPIVKAPIYKSPEMTYQVKSGDTLWSIAKRTGSTVDAIAKANSLRSIHLIFPGQQLKIPSPAAPAPANTPVAAQAAPPVTSAVTYTVKAGDTLSKIARQYKTSVAKLAADNAIPNPNRISIGQRLTIADAAAVTTPAPAPVSSVPEPAPVSAPEPVPAPAPQASTNASYVVRPGDTLSGIAMRHGTTVAALTAANKISNPNRIAVGQKLTIAGSTTAEAAPAAPAKPAKQLVKNNFPGYTYAQSTVDAANQNKHTLINRSVPARDKVQSMIVSVARQMGVDAKLALAHAFVESGFDATAVSPANAIGTMQVIPSSGEWASQLVGRKLDLLDPHDNIVAGVAIIRALQRSADNFEQGIAGYYQGLGGVKRYGMRPDTVKYVDKVKAAMARF</sequence>
<dbReference type="Gene3D" id="3.10.350.10">
    <property type="entry name" value="LysM domain"/>
    <property type="match status" value="3"/>
</dbReference>
<feature type="domain" description="LysM" evidence="3">
    <location>
        <begin position="201"/>
        <end position="245"/>
    </location>
</feature>
<evidence type="ECO:0000256" key="2">
    <source>
        <dbReference type="SAM" id="SignalP"/>
    </source>
</evidence>
<keyword evidence="5" id="KW-1185">Reference proteome</keyword>
<evidence type="ECO:0000313" key="4">
    <source>
        <dbReference type="EMBL" id="MEW6954148.1"/>
    </source>
</evidence>
<dbReference type="SMART" id="SM00257">
    <property type="entry name" value="LysM"/>
    <property type="match status" value="3"/>
</dbReference>
<dbReference type="Proteomes" id="UP001555100">
    <property type="component" value="Unassembled WGS sequence"/>
</dbReference>
<dbReference type="CDD" id="cd00118">
    <property type="entry name" value="LysM"/>
    <property type="match status" value="3"/>
</dbReference>
<reference evidence="4 5" key="1">
    <citation type="submission" date="2024-01" db="EMBL/GenBank/DDBJ databases">
        <title>Genomic analysis and antimicrobial resistance profiles of Trueperella pyogenes isolated from domestic and wild animals.</title>
        <authorList>
            <person name="Magossi G."/>
            <person name="Gzyl K.E."/>
            <person name="Holman D.B."/>
            <person name="Amat S."/>
        </authorList>
    </citation>
    <scope>NUCLEOTIDE SEQUENCE [LARGE SCALE GENOMIC DNA]</scope>
    <source>
        <strain evidence="4 5">1494</strain>
    </source>
</reference>
<dbReference type="PANTHER" id="PTHR33734:SF22">
    <property type="entry name" value="MEMBRANE-BOUND LYTIC MUREIN TRANSGLYCOSYLASE D"/>
    <property type="match status" value="1"/>
</dbReference>
<dbReference type="InterPro" id="IPR008258">
    <property type="entry name" value="Transglycosylase_SLT_dom_1"/>
</dbReference>
<dbReference type="PROSITE" id="PS51782">
    <property type="entry name" value="LYSM"/>
    <property type="match status" value="3"/>
</dbReference>
<gene>
    <name evidence="4" type="ORF">V3M73_03805</name>
</gene>
<organism evidence="4 5">
    <name type="scientific">Trueperella pyogenes</name>
    <dbReference type="NCBI Taxonomy" id="1661"/>
    <lineage>
        <taxon>Bacteria</taxon>
        <taxon>Bacillati</taxon>
        <taxon>Actinomycetota</taxon>
        <taxon>Actinomycetes</taxon>
        <taxon>Actinomycetales</taxon>
        <taxon>Actinomycetaceae</taxon>
        <taxon>Trueperella</taxon>
    </lineage>
</organism>
<comment type="caution">
    <text evidence="4">The sequence shown here is derived from an EMBL/GenBank/DDBJ whole genome shotgun (WGS) entry which is preliminary data.</text>
</comment>
<name>A0ABV3NAQ5_9ACTO</name>
<dbReference type="RefSeq" id="WP_129546297.1">
    <property type="nucleotide sequence ID" value="NZ_CP033902.1"/>
</dbReference>
<accession>A0ABV3NAQ5</accession>
<dbReference type="InterPro" id="IPR036779">
    <property type="entry name" value="LysM_dom_sf"/>
</dbReference>